<reference evidence="2" key="1">
    <citation type="submission" date="2018-07" db="EMBL/GenBank/DDBJ databases">
        <title>Annotation of Aphanomyces astaci genome assembly.</title>
        <authorList>
            <person name="Studholme D.J."/>
        </authorList>
    </citation>
    <scope>NUCLEOTIDE SEQUENCE [LARGE SCALE GENOMIC DNA]</scope>
    <source>
        <strain evidence="2">Pc</strain>
    </source>
</reference>
<evidence type="ECO:0000313" key="2">
    <source>
        <dbReference type="EMBL" id="RQM19323.1"/>
    </source>
</evidence>
<evidence type="ECO:0000313" key="3">
    <source>
        <dbReference type="Proteomes" id="UP000284702"/>
    </source>
</evidence>
<protein>
    <submittedName>
        <fullName evidence="2">Uncharacterized protein</fullName>
    </submittedName>
</protein>
<dbReference type="AlphaFoldDB" id="A0A425CQL3"/>
<dbReference type="VEuPathDB" id="FungiDB:H257_18873"/>
<keyword evidence="1" id="KW-1133">Transmembrane helix</keyword>
<dbReference type="Proteomes" id="UP000284702">
    <property type="component" value="Unassembled WGS sequence"/>
</dbReference>
<feature type="non-terminal residue" evidence="2">
    <location>
        <position position="1"/>
    </location>
</feature>
<sequence length="154" mass="16871">LTKASGDILPASLTDLSLSNIQRIDADFAVPHKVRSLKLRNNLTPIFNLTLPPRFKILTLAGNPLVDTRISRAKFNILIQCTHTPFNFELCVLPDPNNLKEMQAAPLSTFRASFVTSVLPILGAAVGGTILLAALFVLRFCRHRPAIGLQKSKT</sequence>
<organism evidence="2 3">
    <name type="scientific">Aphanomyces astaci</name>
    <name type="common">Crayfish plague agent</name>
    <dbReference type="NCBI Taxonomy" id="112090"/>
    <lineage>
        <taxon>Eukaryota</taxon>
        <taxon>Sar</taxon>
        <taxon>Stramenopiles</taxon>
        <taxon>Oomycota</taxon>
        <taxon>Saprolegniomycetes</taxon>
        <taxon>Saprolegniales</taxon>
        <taxon>Verrucalvaceae</taxon>
        <taxon>Aphanomyces</taxon>
    </lineage>
</organism>
<keyword evidence="1" id="KW-0472">Membrane</keyword>
<comment type="caution">
    <text evidence="2">The sequence shown here is derived from an EMBL/GenBank/DDBJ whole genome shotgun (WGS) entry which is preliminary data.</text>
</comment>
<keyword evidence="3" id="KW-1185">Reference proteome</keyword>
<name>A0A425CQL3_APHAT</name>
<feature type="transmembrane region" description="Helical" evidence="1">
    <location>
        <begin position="118"/>
        <end position="141"/>
    </location>
</feature>
<gene>
    <name evidence="2" type="ORF">B5M09_013919</name>
</gene>
<proteinExistence type="predicted"/>
<accession>A0A425CQL3</accession>
<dbReference type="EMBL" id="MZMZ02004420">
    <property type="protein sequence ID" value="RQM19323.1"/>
    <property type="molecule type" value="Genomic_DNA"/>
</dbReference>
<keyword evidence="1" id="KW-0812">Transmembrane</keyword>
<evidence type="ECO:0000256" key="1">
    <source>
        <dbReference type="SAM" id="Phobius"/>
    </source>
</evidence>